<evidence type="ECO:0000256" key="10">
    <source>
        <dbReference type="ARBA" id="ARBA00048547"/>
    </source>
</evidence>
<comment type="pathway">
    <text evidence="2">Amino-acid degradation; L-valine degradation.</text>
</comment>
<dbReference type="SUPFAM" id="SSF51735">
    <property type="entry name" value="NAD(P)-binding Rossmann-fold domains"/>
    <property type="match status" value="1"/>
</dbReference>
<evidence type="ECO:0000256" key="2">
    <source>
        <dbReference type="ARBA" id="ARBA00005109"/>
    </source>
</evidence>
<proteinExistence type="inferred from homology"/>
<dbReference type="EC" id="1.4.1.23" evidence="5"/>
<dbReference type="PANTHER" id="PTHR42722:SF1">
    <property type="entry name" value="VALINE DEHYDROGENASE"/>
    <property type="match status" value="1"/>
</dbReference>
<evidence type="ECO:0000256" key="9">
    <source>
        <dbReference type="ARBA" id="ARBA00023027"/>
    </source>
</evidence>
<keyword evidence="8 11" id="KW-0560">Oxidoreductase</keyword>
<evidence type="ECO:0000256" key="3">
    <source>
        <dbReference type="ARBA" id="ARBA00006382"/>
    </source>
</evidence>
<comment type="caution">
    <text evidence="13">The sequence shown here is derived from an EMBL/GenBank/DDBJ whole genome shotgun (WGS) entry which is preliminary data.</text>
</comment>
<dbReference type="PRINTS" id="PR00082">
    <property type="entry name" value="GLFDHDRGNASE"/>
</dbReference>
<gene>
    <name evidence="13" type="ORF">GCM10010246_13770</name>
</gene>
<dbReference type="RefSeq" id="WP_346173563.1">
    <property type="nucleotide sequence ID" value="NZ_BAAASD010000004.1"/>
</dbReference>
<comment type="similarity">
    <text evidence="3 11">Belongs to the Glu/Leu/Phe/Val dehydrogenases family.</text>
</comment>
<dbReference type="Gene3D" id="3.40.50.720">
    <property type="entry name" value="NAD(P)-binding Rossmann-like Domain"/>
    <property type="match status" value="1"/>
</dbReference>
<dbReference type="SUPFAM" id="SSF53223">
    <property type="entry name" value="Aminoacid dehydrogenase-like, N-terminal domain"/>
    <property type="match status" value="1"/>
</dbReference>
<evidence type="ECO:0000313" key="14">
    <source>
        <dbReference type="Proteomes" id="UP001500253"/>
    </source>
</evidence>
<dbReference type="InterPro" id="IPR016211">
    <property type="entry name" value="Glu/Phe/Leu/Val/Trp_DH_bac/arc"/>
</dbReference>
<evidence type="ECO:0000256" key="11">
    <source>
        <dbReference type="RuleBase" id="RU004417"/>
    </source>
</evidence>
<keyword evidence="14" id="KW-1185">Reference proteome</keyword>
<dbReference type="Proteomes" id="UP001500253">
    <property type="component" value="Unassembled WGS sequence"/>
</dbReference>
<evidence type="ECO:0000256" key="1">
    <source>
        <dbReference type="ARBA" id="ARBA00004496"/>
    </source>
</evidence>
<dbReference type="InterPro" id="IPR006095">
    <property type="entry name" value="Glu/Leu/Phe/Val/Trp_DH"/>
</dbReference>
<accession>A0ABP5SI30</accession>
<evidence type="ECO:0000256" key="6">
    <source>
        <dbReference type="ARBA" id="ARBA00017332"/>
    </source>
</evidence>
<evidence type="ECO:0000256" key="7">
    <source>
        <dbReference type="ARBA" id="ARBA00022456"/>
    </source>
</evidence>
<dbReference type="InterPro" id="IPR046346">
    <property type="entry name" value="Aminoacid_DH-like_N_sf"/>
</dbReference>
<comment type="catalytic activity">
    <reaction evidence="10">
        <text>L-valine + NAD(+) + H2O = 3-methyl-2-oxobutanoate + NH4(+) + NADH + H(+)</text>
        <dbReference type="Rhea" id="RHEA:30763"/>
        <dbReference type="ChEBI" id="CHEBI:11851"/>
        <dbReference type="ChEBI" id="CHEBI:15377"/>
        <dbReference type="ChEBI" id="CHEBI:15378"/>
        <dbReference type="ChEBI" id="CHEBI:28938"/>
        <dbReference type="ChEBI" id="CHEBI:57540"/>
        <dbReference type="ChEBI" id="CHEBI:57762"/>
        <dbReference type="ChEBI" id="CHEBI:57945"/>
        <dbReference type="EC" id="1.4.1.23"/>
    </reaction>
</comment>
<protein>
    <recommendedName>
        <fullName evidence="6">Valine dehydrogenase</fullName>
        <ecNumber evidence="5">1.4.1.23</ecNumber>
    </recommendedName>
</protein>
<dbReference type="SMART" id="SM00839">
    <property type="entry name" value="ELFV_dehydrog"/>
    <property type="match status" value="1"/>
</dbReference>
<dbReference type="EMBL" id="BAAASD010000004">
    <property type="protein sequence ID" value="GAA2331803.1"/>
    <property type="molecule type" value="Genomic_DNA"/>
</dbReference>
<organism evidence="13 14">
    <name type="scientific">Streptomyces cuspidosporus</name>
    <dbReference type="NCBI Taxonomy" id="66882"/>
    <lineage>
        <taxon>Bacteria</taxon>
        <taxon>Bacillati</taxon>
        <taxon>Actinomycetota</taxon>
        <taxon>Actinomycetes</taxon>
        <taxon>Kitasatosporales</taxon>
        <taxon>Streptomycetaceae</taxon>
        <taxon>Streptomyces</taxon>
    </lineage>
</organism>
<dbReference type="InterPro" id="IPR006097">
    <property type="entry name" value="Glu/Leu/Phe/Val/Trp_DH_dimer"/>
</dbReference>
<sequence>MPEIDAYWAGEQTVLCRDDRSGLRAVIAVDDTTLGPGLGGVRLASYPSPQAAATEAQRLAAAMTMKNALAGLPYGGAKSVIISSGPIPERAALMDAFGRFVARLRGTYIPGVDMGTTTEDLTVMAAAGATVSCATTDPSPWTAAGVLAAALAAARHEFGDDDLTGRRVLVQGVGHVGAALARSFADRGARVYVADIDAGRAVGLAQDIGAIAVPADRALATPSDVFVPCARARVIDAPLARRLDTRIVVGAANDVLADDSVADVLAERRIVYVPDFVANAGGVVQIHALADGWDTTRLKNTVAAIGDRVTTVLTAARRYGTPLRAAQEQARRIVRAAALLPG</sequence>
<dbReference type="Pfam" id="PF02812">
    <property type="entry name" value="ELFV_dehydrog_N"/>
    <property type="match status" value="1"/>
</dbReference>
<evidence type="ECO:0000313" key="13">
    <source>
        <dbReference type="EMBL" id="GAA2331803.1"/>
    </source>
</evidence>
<feature type="domain" description="Glutamate/phenylalanine/leucine/valine/L-tryptophan dehydrogenase C-terminal" evidence="12">
    <location>
        <begin position="136"/>
        <end position="342"/>
    </location>
</feature>
<reference evidence="14" key="1">
    <citation type="journal article" date="2019" name="Int. J. Syst. Evol. Microbiol.">
        <title>The Global Catalogue of Microorganisms (GCM) 10K type strain sequencing project: providing services to taxonomists for standard genome sequencing and annotation.</title>
        <authorList>
            <consortium name="The Broad Institute Genomics Platform"/>
            <consortium name="The Broad Institute Genome Sequencing Center for Infectious Disease"/>
            <person name="Wu L."/>
            <person name="Ma J."/>
        </authorList>
    </citation>
    <scope>NUCLEOTIDE SEQUENCE [LARGE SCALE GENOMIC DNA]</scope>
    <source>
        <strain evidence="14">JCM 4316</strain>
    </source>
</reference>
<dbReference type="Gene3D" id="3.40.50.10860">
    <property type="entry name" value="Leucine Dehydrogenase, chain A, domain 1"/>
    <property type="match status" value="1"/>
</dbReference>
<evidence type="ECO:0000259" key="12">
    <source>
        <dbReference type="SMART" id="SM00839"/>
    </source>
</evidence>
<dbReference type="PIRSF" id="PIRSF000188">
    <property type="entry name" value="Phe_leu_dh"/>
    <property type="match status" value="1"/>
</dbReference>
<name>A0ABP5SI30_9ACTN</name>
<comment type="subunit">
    <text evidence="4">Homodimer.</text>
</comment>
<dbReference type="PANTHER" id="PTHR42722">
    <property type="entry name" value="LEUCINE DEHYDROGENASE"/>
    <property type="match status" value="1"/>
</dbReference>
<evidence type="ECO:0000256" key="5">
    <source>
        <dbReference type="ARBA" id="ARBA00012136"/>
    </source>
</evidence>
<dbReference type="Pfam" id="PF00208">
    <property type="entry name" value="ELFV_dehydrog"/>
    <property type="match status" value="1"/>
</dbReference>
<comment type="subcellular location">
    <subcellularLocation>
        <location evidence="1">Cytoplasm</location>
    </subcellularLocation>
</comment>
<dbReference type="InterPro" id="IPR006096">
    <property type="entry name" value="Glu/Leu/Phe/Val/Trp_DH_C"/>
</dbReference>
<evidence type="ECO:0000256" key="4">
    <source>
        <dbReference type="ARBA" id="ARBA00011738"/>
    </source>
</evidence>
<evidence type="ECO:0000256" key="8">
    <source>
        <dbReference type="ARBA" id="ARBA00023002"/>
    </source>
</evidence>
<dbReference type="InterPro" id="IPR036291">
    <property type="entry name" value="NAD(P)-bd_dom_sf"/>
</dbReference>
<keyword evidence="7" id="KW-0101">Branched-chain amino acid catabolism</keyword>
<keyword evidence="9" id="KW-0520">NAD</keyword>